<accession>A0A645AX82</accession>
<keyword evidence="1" id="KW-1133">Transmembrane helix</keyword>
<evidence type="ECO:0000256" key="1">
    <source>
        <dbReference type="SAM" id="Phobius"/>
    </source>
</evidence>
<dbReference type="InterPro" id="IPR032111">
    <property type="entry name" value="Clostridium_phage_holin"/>
</dbReference>
<dbReference type="EMBL" id="VSSQ01016484">
    <property type="protein sequence ID" value="MPM57862.1"/>
    <property type="molecule type" value="Genomic_DNA"/>
</dbReference>
<name>A0A645AX82_9ZZZZ</name>
<protein>
    <recommendedName>
        <fullName evidence="3">Holin</fullName>
    </recommendedName>
</protein>
<dbReference type="Pfam" id="PF16079">
    <property type="entry name" value="Phage_holin_5_2"/>
    <property type="match status" value="1"/>
</dbReference>
<keyword evidence="1" id="KW-0812">Transmembrane</keyword>
<dbReference type="AlphaFoldDB" id="A0A645AX82"/>
<evidence type="ECO:0008006" key="3">
    <source>
        <dbReference type="Google" id="ProtNLM"/>
    </source>
</evidence>
<feature type="transmembrane region" description="Helical" evidence="1">
    <location>
        <begin position="47"/>
        <end position="67"/>
    </location>
</feature>
<evidence type="ECO:0000313" key="2">
    <source>
        <dbReference type="EMBL" id="MPM57862.1"/>
    </source>
</evidence>
<sequence length="109" mass="12473">MEFLNKKGWDYTMENLLTFIPENLLILIAAIYVMGIFLKRLEKVKDNYITVILMLFAITFAVLLNLINGQYKVMYEAAINAILQGILCWGVAVGINQTAKQISRVKEQE</sequence>
<proteinExistence type="predicted"/>
<keyword evidence="1" id="KW-0472">Membrane</keyword>
<feature type="transmembrane region" description="Helical" evidence="1">
    <location>
        <begin position="20"/>
        <end position="38"/>
    </location>
</feature>
<gene>
    <name evidence="2" type="ORF">SDC9_104686</name>
</gene>
<comment type="caution">
    <text evidence="2">The sequence shown here is derived from an EMBL/GenBank/DDBJ whole genome shotgun (WGS) entry which is preliminary data.</text>
</comment>
<feature type="transmembrane region" description="Helical" evidence="1">
    <location>
        <begin position="73"/>
        <end position="95"/>
    </location>
</feature>
<organism evidence="2">
    <name type="scientific">bioreactor metagenome</name>
    <dbReference type="NCBI Taxonomy" id="1076179"/>
    <lineage>
        <taxon>unclassified sequences</taxon>
        <taxon>metagenomes</taxon>
        <taxon>ecological metagenomes</taxon>
    </lineage>
</organism>
<reference evidence="2" key="1">
    <citation type="submission" date="2019-08" db="EMBL/GenBank/DDBJ databases">
        <authorList>
            <person name="Kucharzyk K."/>
            <person name="Murdoch R.W."/>
            <person name="Higgins S."/>
            <person name="Loffler F."/>
        </authorList>
    </citation>
    <scope>NUCLEOTIDE SEQUENCE</scope>
</reference>